<dbReference type="RefSeq" id="WP_013199725.1">
    <property type="nucleotide sequence ID" value="NC_014304.1"/>
</dbReference>
<reference evidence="2 3" key="1">
    <citation type="journal article" date="2010" name="BMC Genomics">
        <title>Genome comparison of the epiphytic bacteria Erwinia billingiae and E. tasmaniensis with the pear pathogen E. pyrifoliae.</title>
        <authorList>
            <person name="Kube M."/>
            <person name="Migdoll A.M."/>
            <person name="Gehring I."/>
            <person name="Heitmann K."/>
            <person name="Mayer Y."/>
            <person name="Kuhl H."/>
            <person name="Knaust F."/>
            <person name="Geider K."/>
            <person name="Reinhardt R."/>
        </authorList>
    </citation>
    <scope>NUCLEOTIDE SEQUENCE [LARGE SCALE GENOMIC DNA]</scope>
    <source>
        <strain evidence="2 3">Eb661</strain>
        <plasmid evidence="2">pEB102</plasmid>
    </source>
</reference>
<accession>D8MJA1</accession>
<geneLocation type="plasmid" evidence="2 3">
    <name>pEB102</name>
</geneLocation>
<dbReference type="AlphaFoldDB" id="D8MJA1"/>
<feature type="domain" description="Antitoxin FitA-like ribbon-helix-helix" evidence="1">
    <location>
        <begin position="7"/>
        <end position="39"/>
    </location>
</feature>
<dbReference type="SUPFAM" id="SSF47598">
    <property type="entry name" value="Ribbon-helix-helix"/>
    <property type="match status" value="1"/>
</dbReference>
<name>D8MJA1_ERWBE</name>
<dbReference type="HOGENOM" id="CLU_949522_0_0_6"/>
<keyword evidence="2" id="KW-0614">Plasmid</keyword>
<dbReference type="Gene3D" id="1.10.1220.10">
    <property type="entry name" value="Met repressor-like"/>
    <property type="match status" value="1"/>
</dbReference>
<gene>
    <name evidence="2" type="ordered locus">EbC_pEb10200110</name>
</gene>
<protein>
    <submittedName>
        <fullName evidence="2">Conserved uncharacterized protein</fullName>
    </submittedName>
</protein>
<dbReference type="KEGG" id="ebi:EbC_pEb10200110"/>
<dbReference type="Proteomes" id="UP000008793">
    <property type="component" value="Plasmid pEB102"/>
</dbReference>
<dbReference type="GeneID" id="90509729"/>
<dbReference type="InterPro" id="IPR010985">
    <property type="entry name" value="Ribbon_hlx_hlx"/>
</dbReference>
<dbReference type="InterPro" id="IPR053853">
    <property type="entry name" value="FitA-like_RHH"/>
</dbReference>
<dbReference type="GO" id="GO:0006355">
    <property type="term" value="P:regulation of DNA-templated transcription"/>
    <property type="evidence" value="ECO:0007669"/>
    <property type="project" value="InterPro"/>
</dbReference>
<dbReference type="Pfam" id="PF22513">
    <property type="entry name" value="FitA-like_RHH"/>
    <property type="match status" value="1"/>
</dbReference>
<dbReference type="GO" id="GO:0043565">
    <property type="term" value="F:sequence-specific DNA binding"/>
    <property type="evidence" value="ECO:0007669"/>
    <property type="project" value="UniProtKB-ARBA"/>
</dbReference>
<sequence length="288" mass="32388">MQKLQARNIPDDLYERVATAAARNDRSLEGEVRHALAAAYPAAGLEVVSLRQQWQLDTARRLHQLVAQLQADDFWQPRGPGSMVQLARLTGEDSPARFLDWMDGFEPLPFEAAGRIADFTGCSRDWLMEGLTDPFPVADIGSPAEYEQFFCPEGRGDWRFYLIRFADGQLLCIRHDRSTAAWAAGYMGGRFYLQDGMGSGGMGNLKRFLQFIKTRGIHLKADSCDRTENSDGTGLHHPSYFTRNSALTQTDWLEQLLQGNLPDRWATDAAELQHILNEIRDTPEGTHA</sequence>
<keyword evidence="3" id="KW-1185">Reference proteome</keyword>
<evidence type="ECO:0000259" key="1">
    <source>
        <dbReference type="Pfam" id="PF22513"/>
    </source>
</evidence>
<evidence type="ECO:0000313" key="2">
    <source>
        <dbReference type="EMBL" id="CAX53289.1"/>
    </source>
</evidence>
<dbReference type="InterPro" id="IPR013321">
    <property type="entry name" value="Arc_rbn_hlx_hlx"/>
</dbReference>
<organism evidence="3">
    <name type="scientific">Erwinia billingiae (strain Eb661)</name>
    <dbReference type="NCBI Taxonomy" id="634500"/>
    <lineage>
        <taxon>Bacteria</taxon>
        <taxon>Pseudomonadati</taxon>
        <taxon>Pseudomonadota</taxon>
        <taxon>Gammaproteobacteria</taxon>
        <taxon>Enterobacterales</taxon>
        <taxon>Erwiniaceae</taxon>
        <taxon>Erwinia</taxon>
    </lineage>
</organism>
<proteinExistence type="predicted"/>
<dbReference type="EMBL" id="FP236826">
    <property type="protein sequence ID" value="CAX53289.1"/>
    <property type="molecule type" value="Genomic_DNA"/>
</dbReference>
<evidence type="ECO:0000313" key="3">
    <source>
        <dbReference type="Proteomes" id="UP000008793"/>
    </source>
</evidence>
<dbReference type="eggNOG" id="ENOG5033AXF">
    <property type="taxonomic scope" value="Bacteria"/>
</dbReference>